<protein>
    <submittedName>
        <fullName evidence="1">Uncharacterized protein</fullName>
    </submittedName>
</protein>
<dbReference type="Proteomes" id="UP000472265">
    <property type="component" value="Chromosome 10"/>
</dbReference>
<dbReference type="PANTHER" id="PTHR46224">
    <property type="entry name" value="ANKYRIN REPEAT FAMILY PROTEIN"/>
    <property type="match status" value="1"/>
</dbReference>
<proteinExistence type="predicted"/>
<dbReference type="Ensembl" id="ENSSAUT00010070314.1">
    <property type="protein sequence ID" value="ENSSAUP00010067168.1"/>
    <property type="gene ID" value="ENSSAUG00010026719.1"/>
</dbReference>
<reference evidence="1" key="1">
    <citation type="submission" date="2021-04" db="EMBL/GenBank/DDBJ databases">
        <authorList>
            <consortium name="Wellcome Sanger Institute Data Sharing"/>
        </authorList>
    </citation>
    <scope>NUCLEOTIDE SEQUENCE [LARGE SCALE GENOMIC DNA]</scope>
</reference>
<organism evidence="1 2">
    <name type="scientific">Sparus aurata</name>
    <name type="common">Gilthead sea bream</name>
    <dbReference type="NCBI Taxonomy" id="8175"/>
    <lineage>
        <taxon>Eukaryota</taxon>
        <taxon>Metazoa</taxon>
        <taxon>Chordata</taxon>
        <taxon>Craniata</taxon>
        <taxon>Vertebrata</taxon>
        <taxon>Euteleostomi</taxon>
        <taxon>Actinopterygii</taxon>
        <taxon>Neopterygii</taxon>
        <taxon>Teleostei</taxon>
        <taxon>Neoteleostei</taxon>
        <taxon>Acanthomorphata</taxon>
        <taxon>Eupercaria</taxon>
        <taxon>Spariformes</taxon>
        <taxon>Sparidae</taxon>
        <taxon>Sparus</taxon>
    </lineage>
</organism>
<dbReference type="InterPro" id="IPR051616">
    <property type="entry name" value="Cul2-RING_E3_ligase_SR"/>
</dbReference>
<dbReference type="PANTHER" id="PTHR46224:SF64">
    <property type="entry name" value="IQ MOTIF AND ANKYRIN REPEAT DOMAIN-CONTAINING PROTEIN 1"/>
    <property type="match status" value="1"/>
</dbReference>
<dbReference type="InterPro" id="IPR036770">
    <property type="entry name" value="Ankyrin_rpt-contain_sf"/>
</dbReference>
<dbReference type="AlphaFoldDB" id="A0A671YWC2"/>
<keyword evidence="2" id="KW-1185">Reference proteome</keyword>
<reference evidence="1" key="2">
    <citation type="submission" date="2025-08" db="UniProtKB">
        <authorList>
            <consortium name="Ensembl"/>
        </authorList>
    </citation>
    <scope>IDENTIFICATION</scope>
</reference>
<dbReference type="SUPFAM" id="SSF48403">
    <property type="entry name" value="Ankyrin repeat"/>
    <property type="match status" value="1"/>
</dbReference>
<dbReference type="Gene3D" id="1.25.40.20">
    <property type="entry name" value="Ankyrin repeat-containing domain"/>
    <property type="match status" value="1"/>
</dbReference>
<evidence type="ECO:0000313" key="1">
    <source>
        <dbReference type="Ensembl" id="ENSSAUP00010067168.1"/>
    </source>
</evidence>
<evidence type="ECO:0000313" key="2">
    <source>
        <dbReference type="Proteomes" id="UP000472265"/>
    </source>
</evidence>
<dbReference type="InterPro" id="IPR002110">
    <property type="entry name" value="Ankyrin_rpt"/>
</dbReference>
<dbReference type="GeneTree" id="ENSGT00650000094787"/>
<dbReference type="InParanoid" id="A0A671YWC2"/>
<sequence length="280" mass="31485">GEGKVWHLMLSCVIDNNLKELKELLKENNINEIYPCTECEDYISPLTAAVVTHNRDILSFLLQQGAKPNNASALELTPLHYVSLAQAPIDFVEKLLEAKANPNGSNLQVYTPLQTAAIKDREDVVKVLIFAGAVVTPLLATHPQHVTYNKRLIQMIHKLASKGNTSFSKIRYFLDVAIAVQSKTPEQVFKMFDSHMLLEDPQTHLTMIEVFFNVTGPDEEKYWQGSIKWLKDPGNLNTYIEGAVRRFPNIHKEYVQQAIITLNAVLEAALKDTVVLSSQC</sequence>
<reference evidence="1" key="3">
    <citation type="submission" date="2025-09" db="UniProtKB">
        <authorList>
            <consortium name="Ensembl"/>
        </authorList>
    </citation>
    <scope>IDENTIFICATION</scope>
</reference>
<accession>A0A671YWC2</accession>
<dbReference type="OMA" id="HNEDICT"/>
<name>A0A671YWC2_SPAAU</name>
<dbReference type="SMART" id="SM00248">
    <property type="entry name" value="ANK"/>
    <property type="match status" value="3"/>
</dbReference>